<dbReference type="GO" id="GO:0008967">
    <property type="term" value="F:phosphoglycolate phosphatase activity"/>
    <property type="evidence" value="ECO:0007669"/>
    <property type="project" value="UniProtKB-UniRule"/>
</dbReference>
<dbReference type="InterPro" id="IPR023198">
    <property type="entry name" value="PGP-like_dom2"/>
</dbReference>
<dbReference type="GO" id="GO:0046872">
    <property type="term" value="F:metal ion binding"/>
    <property type="evidence" value="ECO:0007669"/>
    <property type="project" value="UniProtKB-KW"/>
</dbReference>
<dbReference type="AlphaFoldDB" id="A0A1H7S7L0"/>
<dbReference type="Gene3D" id="1.10.150.240">
    <property type="entry name" value="Putative phosphatase, domain 2"/>
    <property type="match status" value="1"/>
</dbReference>
<dbReference type="GO" id="GO:0005829">
    <property type="term" value="C:cytosol"/>
    <property type="evidence" value="ECO:0007669"/>
    <property type="project" value="TreeGrafter"/>
</dbReference>
<protein>
    <recommendedName>
        <fullName evidence="5 10">Phosphoglycolate phosphatase</fullName>
        <shortName evidence="10">PGP</shortName>
        <shortName evidence="10">PGPase</shortName>
        <ecNumber evidence="5 10">3.1.3.18</ecNumber>
    </recommendedName>
</protein>
<evidence type="ECO:0000256" key="7">
    <source>
        <dbReference type="ARBA" id="ARBA00022801"/>
    </source>
</evidence>
<dbReference type="NCBIfam" id="TIGR01449">
    <property type="entry name" value="PGP_bact"/>
    <property type="match status" value="1"/>
</dbReference>
<evidence type="ECO:0000313" key="12">
    <source>
        <dbReference type="Proteomes" id="UP000199297"/>
    </source>
</evidence>
<feature type="binding site" evidence="10">
    <location>
        <position position="14"/>
    </location>
    <ligand>
        <name>Mg(2+)</name>
        <dbReference type="ChEBI" id="CHEBI:18420"/>
    </ligand>
</feature>
<dbReference type="CDD" id="cd16417">
    <property type="entry name" value="HAD_PGPase"/>
    <property type="match status" value="1"/>
</dbReference>
<evidence type="ECO:0000256" key="2">
    <source>
        <dbReference type="ARBA" id="ARBA00001946"/>
    </source>
</evidence>
<dbReference type="Pfam" id="PF13419">
    <property type="entry name" value="HAD_2"/>
    <property type="match status" value="1"/>
</dbReference>
<dbReference type="HAMAP" id="MF_00495">
    <property type="entry name" value="GPH_hydrolase_bact"/>
    <property type="match status" value="1"/>
</dbReference>
<sequence>MKPKNKTLLLFDLDGTLVDSAPDLAAALNQMLVALGFKSFAEKLVRTWVGNGAQTLVERALHHAISNQVQETEQANDIAVNTALAIFLQNYQQNLCVNSVLYPGVKATLLALKKHGYRLAIVTNKPIAFVEPILIGLGLNDLFELLLGGDSLAERKPHPLPLLHCCDQLNNKVEHCIMIGDSKNDILAARAANMASIGVSYGYNYGEDIRDYQPDWCLDTFSELVPLLIESDNFC</sequence>
<dbReference type="GO" id="GO:0006281">
    <property type="term" value="P:DNA repair"/>
    <property type="evidence" value="ECO:0007669"/>
    <property type="project" value="TreeGrafter"/>
</dbReference>
<dbReference type="OrthoDB" id="9776368at2"/>
<dbReference type="STRING" id="641665.GCA_002104455_01536"/>
<dbReference type="SFLD" id="SFLDG01135">
    <property type="entry name" value="C1.5.6:_HAD__Beta-PGM__Phospha"/>
    <property type="match status" value="1"/>
</dbReference>
<dbReference type="InterPro" id="IPR037512">
    <property type="entry name" value="PGPase_prok"/>
</dbReference>
<keyword evidence="7 10" id="KW-0378">Hydrolase</keyword>
<gene>
    <name evidence="11" type="ORF">SAMN05216262_11757</name>
</gene>
<comment type="function">
    <text evidence="10">Specifically catalyzes the dephosphorylation of 2-phosphoglycolate. Is involved in the dissimilation of the intracellular 2-phosphoglycolate formed during the DNA repair of 3'-phosphoglycolate ends, a major class of DNA lesions induced by oxidative stress.</text>
</comment>
<dbReference type="EC" id="3.1.3.18" evidence="5 10"/>
<comment type="catalytic activity">
    <reaction evidence="1 10">
        <text>2-phosphoglycolate + H2O = glycolate + phosphate</text>
        <dbReference type="Rhea" id="RHEA:14369"/>
        <dbReference type="ChEBI" id="CHEBI:15377"/>
        <dbReference type="ChEBI" id="CHEBI:29805"/>
        <dbReference type="ChEBI" id="CHEBI:43474"/>
        <dbReference type="ChEBI" id="CHEBI:58033"/>
        <dbReference type="EC" id="3.1.3.18"/>
    </reaction>
</comment>
<dbReference type="SUPFAM" id="SSF56784">
    <property type="entry name" value="HAD-like"/>
    <property type="match status" value="1"/>
</dbReference>
<dbReference type="NCBIfam" id="TIGR01509">
    <property type="entry name" value="HAD-SF-IA-v3"/>
    <property type="match status" value="1"/>
</dbReference>
<dbReference type="PANTHER" id="PTHR43434:SF1">
    <property type="entry name" value="PHOSPHOGLYCOLATE PHOSPHATASE"/>
    <property type="match status" value="1"/>
</dbReference>
<evidence type="ECO:0000256" key="6">
    <source>
        <dbReference type="ARBA" id="ARBA00022723"/>
    </source>
</evidence>
<dbReference type="InterPro" id="IPR041492">
    <property type="entry name" value="HAD_2"/>
</dbReference>
<dbReference type="FunFam" id="3.40.50.1000:FF:000022">
    <property type="entry name" value="Phosphoglycolate phosphatase"/>
    <property type="match status" value="1"/>
</dbReference>
<keyword evidence="6 10" id="KW-0479">Metal-binding</keyword>
<dbReference type="PRINTS" id="PR00413">
    <property type="entry name" value="HADHALOGNASE"/>
</dbReference>
<feature type="active site" description="Nucleophile" evidence="10">
    <location>
        <position position="12"/>
    </location>
</feature>
<keyword evidence="8 10" id="KW-0460">Magnesium</keyword>
<organism evidence="11 12">
    <name type="scientific">Colwellia chukchiensis</name>
    <dbReference type="NCBI Taxonomy" id="641665"/>
    <lineage>
        <taxon>Bacteria</taxon>
        <taxon>Pseudomonadati</taxon>
        <taxon>Pseudomonadota</taxon>
        <taxon>Gammaproteobacteria</taxon>
        <taxon>Alteromonadales</taxon>
        <taxon>Colwelliaceae</taxon>
        <taxon>Colwellia</taxon>
    </lineage>
</organism>
<dbReference type="EMBL" id="FOBI01000017">
    <property type="protein sequence ID" value="SEL68358.1"/>
    <property type="molecule type" value="Genomic_DNA"/>
</dbReference>
<keyword evidence="9 10" id="KW-0119">Carbohydrate metabolism</keyword>
<feature type="binding site" evidence="10">
    <location>
        <position position="181"/>
    </location>
    <ligand>
        <name>Mg(2+)</name>
        <dbReference type="ChEBI" id="CHEBI:18420"/>
    </ligand>
</feature>
<dbReference type="InterPro" id="IPR006439">
    <property type="entry name" value="HAD-SF_hydro_IA"/>
</dbReference>
<dbReference type="GO" id="GO:0046295">
    <property type="term" value="P:glycolate biosynthetic process"/>
    <property type="evidence" value="ECO:0007669"/>
    <property type="project" value="UniProtKB-UniRule"/>
</dbReference>
<reference evidence="12" key="1">
    <citation type="submission" date="2016-10" db="EMBL/GenBank/DDBJ databases">
        <authorList>
            <person name="Varghese N."/>
            <person name="Submissions S."/>
        </authorList>
    </citation>
    <scope>NUCLEOTIDE SEQUENCE [LARGE SCALE GENOMIC DNA]</scope>
    <source>
        <strain evidence="12">CGMCC 1.9127</strain>
    </source>
</reference>
<dbReference type="UniPathway" id="UPA00865">
    <property type="reaction ID" value="UER00834"/>
</dbReference>
<evidence type="ECO:0000256" key="8">
    <source>
        <dbReference type="ARBA" id="ARBA00022842"/>
    </source>
</evidence>
<dbReference type="NCBIfam" id="TIGR01549">
    <property type="entry name" value="HAD-SF-IA-v1"/>
    <property type="match status" value="1"/>
</dbReference>
<feature type="binding site" evidence="10">
    <location>
        <position position="12"/>
    </location>
    <ligand>
        <name>Mg(2+)</name>
        <dbReference type="ChEBI" id="CHEBI:18420"/>
    </ligand>
</feature>
<keyword evidence="12" id="KW-1185">Reference proteome</keyword>
<dbReference type="SFLD" id="SFLDS00003">
    <property type="entry name" value="Haloacid_Dehalogenase"/>
    <property type="match status" value="1"/>
</dbReference>
<comment type="similarity">
    <text evidence="4 10">Belongs to the HAD-like hydrolase superfamily. CbbY/CbbZ/Gph/YieH family.</text>
</comment>
<evidence type="ECO:0000313" key="11">
    <source>
        <dbReference type="EMBL" id="SEL68358.1"/>
    </source>
</evidence>
<dbReference type="RefSeq" id="WP_085285840.1">
    <property type="nucleotide sequence ID" value="NZ_FOBI01000017.1"/>
</dbReference>
<dbReference type="GO" id="GO:0005975">
    <property type="term" value="P:carbohydrate metabolic process"/>
    <property type="evidence" value="ECO:0007669"/>
    <property type="project" value="InterPro"/>
</dbReference>
<dbReference type="InterPro" id="IPR050155">
    <property type="entry name" value="HAD-like_hydrolase_sf"/>
</dbReference>
<dbReference type="InterPro" id="IPR036412">
    <property type="entry name" value="HAD-like_sf"/>
</dbReference>
<dbReference type="NCBIfam" id="NF009695">
    <property type="entry name" value="PRK13222.1-2"/>
    <property type="match status" value="1"/>
</dbReference>
<name>A0A1H7S7L0_9GAMM</name>
<dbReference type="PANTHER" id="PTHR43434">
    <property type="entry name" value="PHOSPHOGLYCOLATE PHOSPHATASE"/>
    <property type="match status" value="1"/>
</dbReference>
<proteinExistence type="inferred from homology"/>
<evidence type="ECO:0000256" key="9">
    <source>
        <dbReference type="ARBA" id="ARBA00023277"/>
    </source>
</evidence>
<evidence type="ECO:0000256" key="4">
    <source>
        <dbReference type="ARBA" id="ARBA00006171"/>
    </source>
</evidence>
<dbReference type="Proteomes" id="UP000199297">
    <property type="component" value="Unassembled WGS sequence"/>
</dbReference>
<dbReference type="SFLD" id="SFLDG01129">
    <property type="entry name" value="C1.5:_HAD__Beta-PGM__Phosphata"/>
    <property type="match status" value="1"/>
</dbReference>
<dbReference type="InterPro" id="IPR023214">
    <property type="entry name" value="HAD_sf"/>
</dbReference>
<accession>A0A1H7S7L0</accession>
<evidence type="ECO:0000256" key="5">
    <source>
        <dbReference type="ARBA" id="ARBA00013078"/>
    </source>
</evidence>
<evidence type="ECO:0000256" key="1">
    <source>
        <dbReference type="ARBA" id="ARBA00000830"/>
    </source>
</evidence>
<dbReference type="Gene3D" id="3.40.50.1000">
    <property type="entry name" value="HAD superfamily/HAD-like"/>
    <property type="match status" value="1"/>
</dbReference>
<comment type="pathway">
    <text evidence="3 10">Organic acid metabolism; glycolate biosynthesis; glycolate from 2-phosphoglycolate: step 1/1.</text>
</comment>
<comment type="cofactor">
    <cofactor evidence="2 10">
        <name>Mg(2+)</name>
        <dbReference type="ChEBI" id="CHEBI:18420"/>
    </cofactor>
</comment>
<evidence type="ECO:0000256" key="10">
    <source>
        <dbReference type="HAMAP-Rule" id="MF_00495"/>
    </source>
</evidence>
<evidence type="ECO:0000256" key="3">
    <source>
        <dbReference type="ARBA" id="ARBA00004818"/>
    </source>
</evidence>